<accession>A0A852XIV4</accession>
<evidence type="ECO:0000259" key="1">
    <source>
        <dbReference type="Pfam" id="PF04168"/>
    </source>
</evidence>
<dbReference type="EMBL" id="JACBZX010000001">
    <property type="protein sequence ID" value="NYG38495.1"/>
    <property type="molecule type" value="Genomic_DNA"/>
</dbReference>
<feature type="domain" description="DUF403" evidence="1">
    <location>
        <begin position="1"/>
        <end position="293"/>
    </location>
</feature>
<keyword evidence="3" id="KW-1185">Reference proteome</keyword>
<dbReference type="RefSeq" id="WP_179463681.1">
    <property type="nucleotide sequence ID" value="NZ_JACBZX010000001.1"/>
</dbReference>
<gene>
    <name evidence="2" type="ORF">BJY28_002964</name>
</gene>
<evidence type="ECO:0000313" key="3">
    <source>
        <dbReference type="Proteomes" id="UP000592181"/>
    </source>
</evidence>
<dbReference type="InterPro" id="IPR007296">
    <property type="entry name" value="DUF403"/>
</dbReference>
<reference evidence="2 3" key="1">
    <citation type="submission" date="2020-07" db="EMBL/GenBank/DDBJ databases">
        <title>Sequencing the genomes of 1000 actinobacteria strains.</title>
        <authorList>
            <person name="Klenk H.-P."/>
        </authorList>
    </citation>
    <scope>NUCLEOTIDE SEQUENCE [LARGE SCALE GENOMIC DNA]</scope>
    <source>
        <strain evidence="2 3">DSM 24723</strain>
    </source>
</reference>
<dbReference type="Pfam" id="PF04168">
    <property type="entry name" value="Alpha-E"/>
    <property type="match status" value="1"/>
</dbReference>
<proteinExistence type="predicted"/>
<dbReference type="AlphaFoldDB" id="A0A852XIV4"/>
<evidence type="ECO:0000313" key="2">
    <source>
        <dbReference type="EMBL" id="NYG38495.1"/>
    </source>
</evidence>
<protein>
    <submittedName>
        <fullName evidence="2">Putative alpha-E superfamily protein</fullName>
    </submittedName>
</protein>
<sequence length="306" mass="33700">MLSRIADSLFWIGRYIERADGTARIVDVLRLQLLEDPSADEGLSARLVLHGAMGYDDVEQATFDDVGRMLVFDAANPNAISGSWLAARENARRARETISTEVWECINTTWHRWNGLGTRAVTQQHLGWVRERSALVAGVADATMSHDDAWDFLALGRSLERADMTARMVATGAQSYGPTWGSVLASCGAQQSMLRTMRGVVTDRTAAAFLTLDRRFPRSVIAALNEAEDRLIALAPDKDRIGFSDEGRRILGQVRTQLEFTDPDAVLAELPAHMMAVQDAVMAASEAIGDRYFNSAPVQEWTGETL</sequence>
<dbReference type="InterPro" id="IPR051680">
    <property type="entry name" value="ATP-dep_Glu-Cys_Ligase-2"/>
</dbReference>
<dbReference type="PANTHER" id="PTHR34595:SF7">
    <property type="entry name" value="SLL1039 PROTEIN"/>
    <property type="match status" value="1"/>
</dbReference>
<organism evidence="2 3">
    <name type="scientific">Janibacter alkaliphilus</name>
    <dbReference type="NCBI Taxonomy" id="1069963"/>
    <lineage>
        <taxon>Bacteria</taxon>
        <taxon>Bacillati</taxon>
        <taxon>Actinomycetota</taxon>
        <taxon>Actinomycetes</taxon>
        <taxon>Micrococcales</taxon>
        <taxon>Intrasporangiaceae</taxon>
        <taxon>Janibacter</taxon>
    </lineage>
</organism>
<dbReference type="PANTHER" id="PTHR34595">
    <property type="entry name" value="BLR5612 PROTEIN"/>
    <property type="match status" value="1"/>
</dbReference>
<dbReference type="Proteomes" id="UP000592181">
    <property type="component" value="Unassembled WGS sequence"/>
</dbReference>
<comment type="caution">
    <text evidence="2">The sequence shown here is derived from an EMBL/GenBank/DDBJ whole genome shotgun (WGS) entry which is preliminary data.</text>
</comment>
<name>A0A852XIV4_9MICO</name>